<dbReference type="InterPro" id="IPR013785">
    <property type="entry name" value="Aldolase_TIM"/>
</dbReference>
<dbReference type="InParanoid" id="A0A1X7U6U5"/>
<dbReference type="InterPro" id="IPR011992">
    <property type="entry name" value="EF-hand-dom_pair"/>
</dbReference>
<organism evidence="3">
    <name type="scientific">Amphimedon queenslandica</name>
    <name type="common">Sponge</name>
    <dbReference type="NCBI Taxonomy" id="400682"/>
    <lineage>
        <taxon>Eukaryota</taxon>
        <taxon>Metazoa</taxon>
        <taxon>Porifera</taxon>
        <taxon>Demospongiae</taxon>
        <taxon>Heteroscleromorpha</taxon>
        <taxon>Haplosclerida</taxon>
        <taxon>Niphatidae</taxon>
        <taxon>Amphimedon</taxon>
    </lineage>
</organism>
<dbReference type="PROSITE" id="PS50222">
    <property type="entry name" value="EF_HAND_2"/>
    <property type="match status" value="1"/>
</dbReference>
<dbReference type="SUPFAM" id="SSF47473">
    <property type="entry name" value="EF-hand"/>
    <property type="match status" value="1"/>
</dbReference>
<reference evidence="3" key="1">
    <citation type="submission" date="2017-05" db="UniProtKB">
        <authorList>
            <consortium name="EnsemblMetazoa"/>
        </authorList>
    </citation>
    <scope>IDENTIFICATION</scope>
</reference>
<dbReference type="SUPFAM" id="SSF51569">
    <property type="entry name" value="Aldolase"/>
    <property type="match status" value="1"/>
</dbReference>
<dbReference type="InterPro" id="IPR002048">
    <property type="entry name" value="EF_hand_dom"/>
</dbReference>
<sequence length="586" mass="67015">MALTGKKVAPMETDDLMQEIATIKAHIEQVRVQKRERLRTMDFFCLDNSIRESTVGQLRSHTLENKQEIYRNVKKCGIKDIIVASFATSKMQTQRVDDLFVNWLKEQGEDFTYFVSFSEITNGYDKNGGYDTKSVPIGLRKNKEWGLINTFFEFDLTDKNIQWGTKFTVDDMCQLLKKRIDEVRAYTKTGRILLNFRDFPLAMRDYPDRVLYIVRYLSRLPEGSRMFALCFEDPLGEYLPEELEAWTASMRRVMDSNGFSDGKILVHIHQKWDLQTASQLDCLSAGADGVWASLCEEGAAVGHACSSVTMMNLIRLGNQRILKKYNCTQFRKAAIAVTKLTTGKMPHPKQVVYGERSIDLVFGFLGVGDFDLAEFFGVDAPNRITTLASTDMISDRLVNVFGDNSQFKDKYILDKMKEQMLADLRGGTKEEYHSPAGIAALFDRSGGKLTPEMAKVLEKTKLSAVHHDNLIAEVRKEWDSWDTKEQGGNRGDGRLEFDSFYHAFMAPYFGCYRCGMTKKGLQAIDMDSDGFVDWVEFLVYIKWALRQYPDTEDMDTLLEIVFQKGVMPAMRDEKIMRQRSGVKSSC</sequence>
<dbReference type="EnsemblMetazoa" id="Aqu2.1.23642_001">
    <property type="protein sequence ID" value="Aqu2.1.23642_001"/>
    <property type="gene ID" value="Aqu2.1.23642"/>
</dbReference>
<dbReference type="GO" id="GO:0005509">
    <property type="term" value="F:calcium ion binding"/>
    <property type="evidence" value="ECO:0007669"/>
    <property type="project" value="InterPro"/>
</dbReference>
<dbReference type="eggNOG" id="ENOG502QUTJ">
    <property type="taxonomic scope" value="Eukaryota"/>
</dbReference>
<accession>A0A1X7U6U5</accession>
<dbReference type="PROSITE" id="PS00018">
    <property type="entry name" value="EF_HAND_1"/>
    <property type="match status" value="1"/>
</dbReference>
<dbReference type="Gene3D" id="3.20.20.70">
    <property type="entry name" value="Aldolase class I"/>
    <property type="match status" value="1"/>
</dbReference>
<evidence type="ECO:0000259" key="2">
    <source>
        <dbReference type="PROSITE" id="PS50222"/>
    </source>
</evidence>
<feature type="domain" description="EF-hand" evidence="2">
    <location>
        <begin position="518"/>
        <end position="547"/>
    </location>
</feature>
<dbReference type="AlphaFoldDB" id="A0A1X7U6U5"/>
<dbReference type="OMA" id="MQEIATI"/>
<protein>
    <recommendedName>
        <fullName evidence="2">EF-hand domain-containing protein</fullName>
    </recommendedName>
</protein>
<evidence type="ECO:0000313" key="3">
    <source>
        <dbReference type="EnsemblMetazoa" id="Aqu2.1.23642_001"/>
    </source>
</evidence>
<dbReference type="InterPro" id="IPR018247">
    <property type="entry name" value="EF_Hand_1_Ca_BS"/>
</dbReference>
<keyword evidence="1" id="KW-0106">Calcium</keyword>
<proteinExistence type="predicted"/>
<dbReference type="OrthoDB" id="5952569at2759"/>
<name>A0A1X7U6U5_AMPQE</name>
<evidence type="ECO:0000256" key="1">
    <source>
        <dbReference type="ARBA" id="ARBA00022837"/>
    </source>
</evidence>